<accession>A0AAE1D7U1</accession>
<dbReference type="Proteomes" id="UP001283361">
    <property type="component" value="Unassembled WGS sequence"/>
</dbReference>
<comment type="caution">
    <text evidence="1">The sequence shown here is derived from an EMBL/GenBank/DDBJ whole genome shotgun (WGS) entry which is preliminary data.</text>
</comment>
<proteinExistence type="predicted"/>
<reference evidence="1" key="1">
    <citation type="journal article" date="2023" name="G3 (Bethesda)">
        <title>A reference genome for the long-term kleptoplast-retaining sea slug Elysia crispata morphotype clarki.</title>
        <authorList>
            <person name="Eastman K.E."/>
            <person name="Pendleton A.L."/>
            <person name="Shaikh M.A."/>
            <person name="Suttiyut T."/>
            <person name="Ogas R."/>
            <person name="Tomko P."/>
            <person name="Gavelis G."/>
            <person name="Widhalm J.R."/>
            <person name="Wisecaver J.H."/>
        </authorList>
    </citation>
    <scope>NUCLEOTIDE SEQUENCE</scope>
    <source>
        <strain evidence="1">ECLA1</strain>
    </source>
</reference>
<name>A0AAE1D7U1_9GAST</name>
<keyword evidence="2" id="KW-1185">Reference proteome</keyword>
<dbReference type="AlphaFoldDB" id="A0AAE1D7U1"/>
<organism evidence="1 2">
    <name type="scientific">Elysia crispata</name>
    <name type="common">lettuce slug</name>
    <dbReference type="NCBI Taxonomy" id="231223"/>
    <lineage>
        <taxon>Eukaryota</taxon>
        <taxon>Metazoa</taxon>
        <taxon>Spiralia</taxon>
        <taxon>Lophotrochozoa</taxon>
        <taxon>Mollusca</taxon>
        <taxon>Gastropoda</taxon>
        <taxon>Heterobranchia</taxon>
        <taxon>Euthyneura</taxon>
        <taxon>Panpulmonata</taxon>
        <taxon>Sacoglossa</taxon>
        <taxon>Placobranchoidea</taxon>
        <taxon>Plakobranchidae</taxon>
        <taxon>Elysia</taxon>
    </lineage>
</organism>
<evidence type="ECO:0000313" key="1">
    <source>
        <dbReference type="EMBL" id="KAK3759930.1"/>
    </source>
</evidence>
<sequence length="283" mass="33251">MLIVTMFWKPSTNIELFHPTCSHYRRSHAPLKRYLPPDVTVCNIHGLFLENHPNLQVGYDSYRKRVVAKGISFAKLGVEECEQCMAFKLHEHSQPQENLDCDSCKIQLEHKRNYVRGRIHYKKDAEEDPDEWTTIYVAADMQKVIMLPSMPGVKSCVLVNRPLVEQDAYLPRMILVQPVKRERVSEKRRRMRAYSVKFYILTQQGSVFFQTWTKEQSISKDRVTRQAKYFITHQKSRPNRGGRRNVEQDDAKRDALKTHILKFKCRASHCGRRNFPGRKLCAI</sequence>
<dbReference type="EMBL" id="JAWDGP010005061">
    <property type="protein sequence ID" value="KAK3759930.1"/>
    <property type="molecule type" value="Genomic_DNA"/>
</dbReference>
<evidence type="ECO:0000313" key="2">
    <source>
        <dbReference type="Proteomes" id="UP001283361"/>
    </source>
</evidence>
<gene>
    <name evidence="1" type="ORF">RRG08_014167</name>
</gene>
<protein>
    <submittedName>
        <fullName evidence="1">Uncharacterized protein</fullName>
    </submittedName>
</protein>